<dbReference type="NCBIfam" id="NF008691">
    <property type="entry name" value="PRK11713.1-4"/>
    <property type="match status" value="1"/>
</dbReference>
<dbReference type="Proteomes" id="UP000028549">
    <property type="component" value="Unassembled WGS sequence"/>
</dbReference>
<dbReference type="NCBIfam" id="TIGR00046">
    <property type="entry name" value="RsmE family RNA methyltransferase"/>
    <property type="match status" value="1"/>
</dbReference>
<dbReference type="GO" id="GO:0070475">
    <property type="term" value="P:rRNA base methylation"/>
    <property type="evidence" value="ECO:0007669"/>
    <property type="project" value="TreeGrafter"/>
</dbReference>
<dbReference type="EC" id="2.1.1.193" evidence="3 12"/>
<evidence type="ECO:0000259" key="14">
    <source>
        <dbReference type="Pfam" id="PF20260"/>
    </source>
</evidence>
<accession>A0A084GWQ0</accession>
<feature type="domain" description="Ribosomal RNA small subunit methyltransferase E PUA-like" evidence="14">
    <location>
        <begin position="19"/>
        <end position="65"/>
    </location>
</feature>
<evidence type="ECO:0000313" key="16">
    <source>
        <dbReference type="Proteomes" id="UP000028549"/>
    </source>
</evidence>
<sequence length="251" mass="27837">MQRYFIEETKENSPSRITITGDDVHHISRVMRMKPGNEIVCCTADGFSALCEIAELHEDAVVCSVLEWQDADNELPVKVTIASGLPKGDKLEWIFQKGTELGASSFIPFNAARSVVKLDEKKAGKKADRWRKIVKEASEQSYRNVIPDVSEPQSFKELLRHSESYDYKIAAYEESAKTGEMSNLAKVLQSCSPGQSVLAVFGPEGGLTKEETEQLTAAGFNLCGLGPRILRTETAPLYLLSAVSYHFELSR</sequence>
<protein>
    <recommendedName>
        <fullName evidence="4 12">Ribosomal RNA small subunit methyltransferase E</fullName>
        <ecNumber evidence="3 12">2.1.1.193</ecNumber>
    </recommendedName>
</protein>
<keyword evidence="5 12" id="KW-0963">Cytoplasm</keyword>
<keyword evidence="7 12" id="KW-0489">Methyltransferase</keyword>
<feature type="domain" description="Ribosomal RNA small subunit methyltransferase E methyltransferase" evidence="13">
    <location>
        <begin position="74"/>
        <end position="243"/>
    </location>
</feature>
<evidence type="ECO:0000256" key="6">
    <source>
        <dbReference type="ARBA" id="ARBA00022552"/>
    </source>
</evidence>
<dbReference type="EMBL" id="JNVC02000005">
    <property type="protein sequence ID" value="KEZ51762.1"/>
    <property type="molecule type" value="Genomic_DNA"/>
</dbReference>
<dbReference type="RefSeq" id="WP_029279561.1">
    <property type="nucleotide sequence ID" value="NZ_CP176757.1"/>
</dbReference>
<keyword evidence="8 12" id="KW-0808">Transferase</keyword>
<evidence type="ECO:0000256" key="10">
    <source>
        <dbReference type="ARBA" id="ARBA00025699"/>
    </source>
</evidence>
<dbReference type="AlphaFoldDB" id="A0A084GWQ0"/>
<dbReference type="Pfam" id="PF20260">
    <property type="entry name" value="PUA_4"/>
    <property type="match status" value="1"/>
</dbReference>
<comment type="similarity">
    <text evidence="2 12">Belongs to the RNA methyltransferase RsmE family.</text>
</comment>
<dbReference type="SUPFAM" id="SSF88697">
    <property type="entry name" value="PUA domain-like"/>
    <property type="match status" value="1"/>
</dbReference>
<keyword evidence="16" id="KW-1185">Reference proteome</keyword>
<dbReference type="FunFam" id="3.40.1280.10:FF:000024">
    <property type="entry name" value="Ribosomal RNA small subunit methyltransferase E"/>
    <property type="match status" value="1"/>
</dbReference>
<evidence type="ECO:0000256" key="7">
    <source>
        <dbReference type="ARBA" id="ARBA00022603"/>
    </source>
</evidence>
<evidence type="ECO:0000256" key="9">
    <source>
        <dbReference type="ARBA" id="ARBA00022691"/>
    </source>
</evidence>
<dbReference type="InterPro" id="IPR006700">
    <property type="entry name" value="RsmE"/>
</dbReference>
<dbReference type="PIRSF" id="PIRSF015601">
    <property type="entry name" value="MTase_slr0722"/>
    <property type="match status" value="1"/>
</dbReference>
<dbReference type="PANTHER" id="PTHR30027">
    <property type="entry name" value="RIBOSOMAL RNA SMALL SUBUNIT METHYLTRANSFERASE E"/>
    <property type="match status" value="1"/>
</dbReference>
<dbReference type="CDD" id="cd18084">
    <property type="entry name" value="RsmE-like"/>
    <property type="match status" value="1"/>
</dbReference>
<evidence type="ECO:0000256" key="2">
    <source>
        <dbReference type="ARBA" id="ARBA00005528"/>
    </source>
</evidence>
<reference evidence="15 16" key="1">
    <citation type="journal article" date="2005" name="Int. J. Syst. Evol. Microbiol.">
        <title>Bacillus cibi sp. nov., isolated from jeotgal, a traditional Korean fermented seafood.</title>
        <authorList>
            <person name="Yoon J.H."/>
            <person name="Lee C.H."/>
            <person name="Oh T.K."/>
        </authorList>
    </citation>
    <scope>NUCLEOTIDE SEQUENCE [LARGE SCALE GENOMIC DNA]</scope>
    <source>
        <strain evidence="15 16">DSM 16189</strain>
    </source>
</reference>
<evidence type="ECO:0000256" key="4">
    <source>
        <dbReference type="ARBA" id="ARBA00013673"/>
    </source>
</evidence>
<dbReference type="InterPro" id="IPR029028">
    <property type="entry name" value="Alpha/beta_knot_MTases"/>
</dbReference>
<dbReference type="InterPro" id="IPR029026">
    <property type="entry name" value="tRNA_m1G_MTases_N"/>
</dbReference>
<gene>
    <name evidence="15" type="ORF">GS18_0211625</name>
</gene>
<dbReference type="SUPFAM" id="SSF75217">
    <property type="entry name" value="alpha/beta knot"/>
    <property type="match status" value="1"/>
</dbReference>
<keyword evidence="9 12" id="KW-0949">S-adenosyl-L-methionine</keyword>
<dbReference type="STRING" id="246786.GS18_0211625"/>
<dbReference type="InterPro" id="IPR015947">
    <property type="entry name" value="PUA-like_sf"/>
</dbReference>
<dbReference type="OrthoDB" id="9815641at2"/>
<dbReference type="Pfam" id="PF04452">
    <property type="entry name" value="Methyltrans_RNA"/>
    <property type="match status" value="1"/>
</dbReference>
<comment type="subcellular location">
    <subcellularLocation>
        <location evidence="1 12">Cytoplasm</location>
    </subcellularLocation>
</comment>
<evidence type="ECO:0000256" key="5">
    <source>
        <dbReference type="ARBA" id="ARBA00022490"/>
    </source>
</evidence>
<dbReference type="PANTHER" id="PTHR30027:SF3">
    <property type="entry name" value="16S RRNA (URACIL(1498)-N(3))-METHYLTRANSFERASE"/>
    <property type="match status" value="1"/>
</dbReference>
<dbReference type="Gene3D" id="3.40.1280.10">
    <property type="match status" value="1"/>
</dbReference>
<evidence type="ECO:0000313" key="15">
    <source>
        <dbReference type="EMBL" id="KEZ51762.1"/>
    </source>
</evidence>
<dbReference type="Gene3D" id="2.40.240.20">
    <property type="entry name" value="Hypothetical PUA domain-like, domain 1"/>
    <property type="match status" value="1"/>
</dbReference>
<proteinExistence type="inferred from homology"/>
<evidence type="ECO:0000256" key="12">
    <source>
        <dbReference type="PIRNR" id="PIRNR015601"/>
    </source>
</evidence>
<dbReference type="InterPro" id="IPR046887">
    <property type="entry name" value="RsmE_PUA-like"/>
</dbReference>
<dbReference type="InterPro" id="IPR046886">
    <property type="entry name" value="RsmE_MTase_dom"/>
</dbReference>
<evidence type="ECO:0000256" key="1">
    <source>
        <dbReference type="ARBA" id="ARBA00004496"/>
    </source>
</evidence>
<organism evidence="15 16">
    <name type="scientific">Metabacillus indicus</name>
    <name type="common">Bacillus indicus</name>
    <dbReference type="NCBI Taxonomy" id="246786"/>
    <lineage>
        <taxon>Bacteria</taxon>
        <taxon>Bacillati</taxon>
        <taxon>Bacillota</taxon>
        <taxon>Bacilli</taxon>
        <taxon>Bacillales</taxon>
        <taxon>Bacillaceae</taxon>
        <taxon>Metabacillus</taxon>
    </lineage>
</organism>
<dbReference type="GO" id="GO:0005737">
    <property type="term" value="C:cytoplasm"/>
    <property type="evidence" value="ECO:0007669"/>
    <property type="project" value="UniProtKB-SubCell"/>
</dbReference>
<evidence type="ECO:0000256" key="8">
    <source>
        <dbReference type="ARBA" id="ARBA00022679"/>
    </source>
</evidence>
<dbReference type="NCBIfam" id="NF008692">
    <property type="entry name" value="PRK11713.1-5"/>
    <property type="match status" value="1"/>
</dbReference>
<dbReference type="GO" id="GO:0070042">
    <property type="term" value="F:rRNA (uridine-N3-)-methyltransferase activity"/>
    <property type="evidence" value="ECO:0007669"/>
    <property type="project" value="TreeGrafter"/>
</dbReference>
<name>A0A084GWQ0_METID</name>
<evidence type="ECO:0000256" key="3">
    <source>
        <dbReference type="ARBA" id="ARBA00012328"/>
    </source>
</evidence>
<comment type="function">
    <text evidence="10 12">Specifically methylates the N3 position of the uracil ring of uridine 1498 (m3U1498) in 16S rRNA. Acts on the fully assembled 30S ribosomal subunit.</text>
</comment>
<evidence type="ECO:0000259" key="13">
    <source>
        <dbReference type="Pfam" id="PF04452"/>
    </source>
</evidence>
<keyword evidence="6 12" id="KW-0698">rRNA processing</keyword>
<comment type="catalytic activity">
    <reaction evidence="11 12">
        <text>uridine(1498) in 16S rRNA + S-adenosyl-L-methionine = N(3)-methyluridine(1498) in 16S rRNA + S-adenosyl-L-homocysteine + H(+)</text>
        <dbReference type="Rhea" id="RHEA:42920"/>
        <dbReference type="Rhea" id="RHEA-COMP:10283"/>
        <dbReference type="Rhea" id="RHEA-COMP:10284"/>
        <dbReference type="ChEBI" id="CHEBI:15378"/>
        <dbReference type="ChEBI" id="CHEBI:57856"/>
        <dbReference type="ChEBI" id="CHEBI:59789"/>
        <dbReference type="ChEBI" id="CHEBI:65315"/>
        <dbReference type="ChEBI" id="CHEBI:74502"/>
        <dbReference type="EC" id="2.1.1.193"/>
    </reaction>
</comment>
<comment type="caution">
    <text evidence="15">The sequence shown here is derived from an EMBL/GenBank/DDBJ whole genome shotgun (WGS) entry which is preliminary data.</text>
</comment>
<evidence type="ECO:0000256" key="11">
    <source>
        <dbReference type="ARBA" id="ARBA00047944"/>
    </source>
</evidence>